<dbReference type="SMART" id="SM00116">
    <property type="entry name" value="CBS"/>
    <property type="match status" value="2"/>
</dbReference>
<dbReference type="GeneID" id="41595160"/>
<evidence type="ECO:0000259" key="3">
    <source>
        <dbReference type="PROSITE" id="PS51371"/>
    </source>
</evidence>
<organism evidence="4 5">
    <name type="scientific">Candidatus Nitrosocaldus cavascurensis</name>
    <dbReference type="NCBI Taxonomy" id="2058097"/>
    <lineage>
        <taxon>Archaea</taxon>
        <taxon>Nitrososphaerota</taxon>
        <taxon>Nitrososphaeria</taxon>
        <taxon>Candidatus Nitrosocaldales</taxon>
        <taxon>Candidatus Nitrosocaldaceae</taxon>
        <taxon>Candidatus Nitrosocaldus</taxon>
    </lineage>
</organism>
<sequence length="165" mass="18330">MSIASISVKDVMSKNVKKINMHASVKDAMMLMTSSWISSVVVINSNDEPVGIFTEKDAIRVITWNENALNARLYTVMSSPVVTVESTTSLENALNIMVERGINHLPVVHEGEMVGMITSRDIVRFVTKNRLLAPEVITEGRVEMGRVHDISKYMKDLGIISKVNI</sequence>
<dbReference type="InterPro" id="IPR046342">
    <property type="entry name" value="CBS_dom_sf"/>
</dbReference>
<evidence type="ECO:0000313" key="4">
    <source>
        <dbReference type="EMBL" id="SPC34321.1"/>
    </source>
</evidence>
<gene>
    <name evidence="4" type="ORF">NCAV_1146</name>
</gene>
<proteinExistence type="predicted"/>
<evidence type="ECO:0000256" key="1">
    <source>
        <dbReference type="ARBA" id="ARBA00023122"/>
    </source>
</evidence>
<protein>
    <submittedName>
        <fullName evidence="4">Inosine monophosphate dehydrogenase</fullName>
    </submittedName>
</protein>
<feature type="domain" description="CBS" evidence="3">
    <location>
        <begin position="77"/>
        <end position="135"/>
    </location>
</feature>
<name>A0A2K5ARP1_9ARCH</name>
<dbReference type="InterPro" id="IPR000644">
    <property type="entry name" value="CBS_dom"/>
</dbReference>
<reference evidence="5" key="1">
    <citation type="submission" date="2018-01" db="EMBL/GenBank/DDBJ databases">
        <authorList>
            <person name="Kerou L M."/>
        </authorList>
    </citation>
    <scope>NUCLEOTIDE SEQUENCE [LARGE SCALE GENOMIC DNA]</scope>
    <source>
        <strain evidence="5">SCU2</strain>
    </source>
</reference>
<evidence type="ECO:0000256" key="2">
    <source>
        <dbReference type="PROSITE-ProRule" id="PRU00703"/>
    </source>
</evidence>
<dbReference type="Pfam" id="PF00571">
    <property type="entry name" value="CBS"/>
    <property type="match status" value="2"/>
</dbReference>
<evidence type="ECO:0000313" key="5">
    <source>
        <dbReference type="Proteomes" id="UP000236248"/>
    </source>
</evidence>
<dbReference type="PANTHER" id="PTHR43080">
    <property type="entry name" value="CBS DOMAIN-CONTAINING PROTEIN CBSX3, MITOCHONDRIAL"/>
    <property type="match status" value="1"/>
</dbReference>
<dbReference type="PROSITE" id="PS51371">
    <property type="entry name" value="CBS"/>
    <property type="match status" value="2"/>
</dbReference>
<dbReference type="RefSeq" id="WP_103287004.1">
    <property type="nucleotide sequence ID" value="NZ_LT981265.1"/>
</dbReference>
<dbReference type="KEGG" id="ncv:NCAV_1146"/>
<dbReference type="Gene3D" id="3.10.580.10">
    <property type="entry name" value="CBS-domain"/>
    <property type="match status" value="1"/>
</dbReference>
<feature type="domain" description="CBS" evidence="3">
    <location>
        <begin position="12"/>
        <end position="69"/>
    </location>
</feature>
<dbReference type="InterPro" id="IPR051257">
    <property type="entry name" value="Diverse_CBS-Domain"/>
</dbReference>
<dbReference type="Proteomes" id="UP000236248">
    <property type="component" value="Chromosome NCAV"/>
</dbReference>
<keyword evidence="1 2" id="KW-0129">CBS domain</keyword>
<dbReference type="SUPFAM" id="SSF54631">
    <property type="entry name" value="CBS-domain pair"/>
    <property type="match status" value="1"/>
</dbReference>
<dbReference type="EMBL" id="LT981265">
    <property type="protein sequence ID" value="SPC34321.1"/>
    <property type="molecule type" value="Genomic_DNA"/>
</dbReference>
<dbReference type="AlphaFoldDB" id="A0A2K5ARP1"/>
<keyword evidence="5" id="KW-1185">Reference proteome</keyword>
<dbReference type="PANTHER" id="PTHR43080:SF2">
    <property type="entry name" value="CBS DOMAIN-CONTAINING PROTEIN"/>
    <property type="match status" value="1"/>
</dbReference>
<accession>A0A2K5ARP1</accession>